<reference evidence="2 3" key="2">
    <citation type="journal article" date="2017" name="Int. J. Syst. Evol. Microbiol.">
        <title>Gordonia phthalatica sp. nov., a di-n-butyl phthalate-degrading bacterium isolated from activated sludge.</title>
        <authorList>
            <person name="Jin D."/>
            <person name="Kong X."/>
            <person name="Jia M."/>
            <person name="Yu X."/>
            <person name="Wang X."/>
            <person name="Zhuang X."/>
            <person name="Deng Y."/>
            <person name="Bai Z."/>
        </authorList>
    </citation>
    <scope>NUCLEOTIDE SEQUENCE [LARGE SCALE GENOMIC DNA]</scope>
    <source>
        <strain evidence="2 3">QH-11</strain>
    </source>
</reference>
<keyword evidence="3" id="KW-1185">Reference proteome</keyword>
<dbReference type="Proteomes" id="UP000063789">
    <property type="component" value="Chromosome"/>
</dbReference>
<dbReference type="EMBL" id="CP011853">
    <property type="protein sequence ID" value="ALG83798.1"/>
    <property type="molecule type" value="Genomic_DNA"/>
</dbReference>
<dbReference type="STRING" id="1136941.ACH46_03855"/>
<dbReference type="RefSeq" id="WP_062391759.1">
    <property type="nucleotide sequence ID" value="NZ_CP011853.1"/>
</dbReference>
<dbReference type="OrthoDB" id="4772953at2"/>
<dbReference type="Pfam" id="PF10969">
    <property type="entry name" value="DUF2771"/>
    <property type="match status" value="1"/>
</dbReference>
<dbReference type="InterPro" id="IPR024495">
    <property type="entry name" value="DUF2771"/>
</dbReference>
<sequence>MLQPGDKKALAIIGAVVVAALVIIAGATALLVRGHEKPLPTVALTAEDGLAQVEPSFWCSEKLTDCRNLQLNADGTPVIRTVDHPVRIGDETWVSVPEEISSSPWALLAEFATPRGLERVQWIHLPDEKSTQVLKSTPDRVLIGIEVSVVSAVQLPAPGQKEATDEGDFPFRGVFSVRTLPVGFDIPNKTPLDGTQGD</sequence>
<protein>
    <recommendedName>
        <fullName evidence="4">DUF2771 domain-containing protein</fullName>
    </recommendedName>
</protein>
<organism evidence="2 3">
    <name type="scientific">Gordonia phthalatica</name>
    <dbReference type="NCBI Taxonomy" id="1136941"/>
    <lineage>
        <taxon>Bacteria</taxon>
        <taxon>Bacillati</taxon>
        <taxon>Actinomycetota</taxon>
        <taxon>Actinomycetes</taxon>
        <taxon>Mycobacteriales</taxon>
        <taxon>Gordoniaceae</taxon>
        <taxon>Gordonia</taxon>
    </lineage>
</organism>
<keyword evidence="1" id="KW-0472">Membrane</keyword>
<keyword evidence="1" id="KW-1133">Transmembrane helix</keyword>
<evidence type="ECO:0000256" key="1">
    <source>
        <dbReference type="SAM" id="Phobius"/>
    </source>
</evidence>
<dbReference type="KEGG" id="goq:ACH46_03855"/>
<reference evidence="3" key="1">
    <citation type="submission" date="2015-06" db="EMBL/GenBank/DDBJ databases">
        <title>Complete genome sequence and metabolic analysis of phthalate degradation pathway in Gordonia sp. QH-11.</title>
        <authorList>
            <person name="Jin D."/>
            <person name="Kong X."/>
            <person name="Bai Z."/>
        </authorList>
    </citation>
    <scope>NUCLEOTIDE SEQUENCE [LARGE SCALE GENOMIC DNA]</scope>
    <source>
        <strain evidence="3">QH-11</strain>
    </source>
</reference>
<gene>
    <name evidence="2" type="ORF">ACH46_03855</name>
</gene>
<evidence type="ECO:0000313" key="3">
    <source>
        <dbReference type="Proteomes" id="UP000063789"/>
    </source>
</evidence>
<evidence type="ECO:0000313" key="2">
    <source>
        <dbReference type="EMBL" id="ALG83798.1"/>
    </source>
</evidence>
<dbReference type="PATRIC" id="fig|1136941.3.peg.780"/>
<keyword evidence="1" id="KW-0812">Transmembrane</keyword>
<name>A0A0N9NDZ8_9ACTN</name>
<dbReference type="AlphaFoldDB" id="A0A0N9NDZ8"/>
<feature type="transmembrane region" description="Helical" evidence="1">
    <location>
        <begin position="12"/>
        <end position="32"/>
    </location>
</feature>
<accession>A0A0N9NDZ8</accession>
<proteinExistence type="predicted"/>
<evidence type="ECO:0008006" key="4">
    <source>
        <dbReference type="Google" id="ProtNLM"/>
    </source>
</evidence>